<protein>
    <submittedName>
        <fullName evidence="1">DUF4406 domain-containing protein</fullName>
    </submittedName>
</protein>
<dbReference type="Pfam" id="PF14359">
    <property type="entry name" value="DUF4406"/>
    <property type="match status" value="1"/>
</dbReference>
<dbReference type="SUPFAM" id="SSF48295">
    <property type="entry name" value="TrpR-like"/>
    <property type="match status" value="1"/>
</dbReference>
<reference evidence="1" key="1">
    <citation type="submission" date="2023-01" db="EMBL/GenBank/DDBJ databases">
        <title>Phages are important unrecognized players in the ecology of the oral pathogen Porphyromonas gingivalis.</title>
        <authorList>
            <person name="Matrishin C.B."/>
            <person name="Kauffman K.M."/>
        </authorList>
    </citation>
    <scope>NUCLEOTIDE SEQUENCE</scope>
    <source>
        <strain evidence="1">ATCC 49417</strain>
    </source>
</reference>
<proteinExistence type="predicted"/>
<evidence type="ECO:0000313" key="2">
    <source>
        <dbReference type="Proteomes" id="UP001179501"/>
    </source>
</evidence>
<dbReference type="InterPro" id="IPR025518">
    <property type="entry name" value="DUF4406"/>
</dbReference>
<dbReference type="EMBL" id="CP116614">
    <property type="protein sequence ID" value="WCG02600.1"/>
    <property type="molecule type" value="Genomic_DNA"/>
</dbReference>
<sequence length="200" mass="23147">MKVYISGRITGISYDTVKRRFGLAEEFLTSLSLEPVNPLKNRLSRSDAWIDHMCNDIKMLHECSAIYMLDGWMDSVGATIEYDFAIRTCKIVLFESNVKNTQGSLLRIQNAIHEATGLQLNDYNTKSRKRNKFFARILFVHHCKAANLKLDDVARFINRDISSMLHMINKYPDEYRFNGYFRSMADKANEILSTSNTIEK</sequence>
<dbReference type="SUPFAM" id="SSF52309">
    <property type="entry name" value="N-(deoxy)ribosyltransferase-like"/>
    <property type="match status" value="1"/>
</dbReference>
<dbReference type="Gene3D" id="1.10.1750.10">
    <property type="match status" value="1"/>
</dbReference>
<accession>A0AAF0BDQ5</accession>
<dbReference type="GO" id="GO:0043565">
    <property type="term" value="F:sequence-specific DNA binding"/>
    <property type="evidence" value="ECO:0007669"/>
    <property type="project" value="InterPro"/>
</dbReference>
<name>A0AAF0BDQ5_PORGN</name>
<organism evidence="1 2">
    <name type="scientific">Porphyromonas gingivalis</name>
    <name type="common">Bacteroides gingivalis</name>
    <dbReference type="NCBI Taxonomy" id="837"/>
    <lineage>
        <taxon>Bacteria</taxon>
        <taxon>Pseudomonadati</taxon>
        <taxon>Bacteroidota</taxon>
        <taxon>Bacteroidia</taxon>
        <taxon>Bacteroidales</taxon>
        <taxon>Porphyromonadaceae</taxon>
        <taxon>Porphyromonas</taxon>
    </lineage>
</organism>
<gene>
    <name evidence="1" type="ORF">NY151_08025</name>
</gene>
<dbReference type="Proteomes" id="UP001179501">
    <property type="component" value="Chromosome"/>
</dbReference>
<evidence type="ECO:0000313" key="1">
    <source>
        <dbReference type="EMBL" id="WCG02600.1"/>
    </source>
</evidence>
<dbReference type="AlphaFoldDB" id="A0AAF0BDQ5"/>
<dbReference type="RefSeq" id="WP_077083604.1">
    <property type="nucleotide sequence ID" value="NZ_CP116614.1"/>
</dbReference>
<dbReference type="InterPro" id="IPR010921">
    <property type="entry name" value="Trp_repressor/repl_initiator"/>
</dbReference>